<protein>
    <submittedName>
        <fullName evidence="7">Glycosidase</fullName>
    </submittedName>
</protein>
<reference evidence="7 8" key="1">
    <citation type="submission" date="2018-06" db="EMBL/GenBank/DDBJ databases">
        <title>Genomic Encyclopedia of Type Strains, Phase IV (KMG-IV): sequencing the most valuable type-strain genomes for metagenomic binning, comparative biology and taxonomic classification.</title>
        <authorList>
            <person name="Goeker M."/>
        </authorList>
    </citation>
    <scope>NUCLEOTIDE SEQUENCE [LARGE SCALE GENOMIC DNA]</scope>
    <source>
        <strain evidence="7 8">DSM 18048</strain>
    </source>
</reference>
<keyword evidence="7" id="KW-0378">Hydrolase</keyword>
<dbReference type="Pfam" id="PF00128">
    <property type="entry name" value="Alpha-amylase"/>
    <property type="match status" value="1"/>
</dbReference>
<gene>
    <name evidence="7" type="ORF">DES52_10691</name>
</gene>
<dbReference type="Gene3D" id="2.60.40.1120">
    <property type="entry name" value="Carboxypeptidase-like, regulatory domain"/>
    <property type="match status" value="1"/>
</dbReference>
<dbReference type="EMBL" id="QJSX01000006">
    <property type="protein sequence ID" value="PYE54126.1"/>
    <property type="molecule type" value="Genomic_DNA"/>
</dbReference>
<dbReference type="OrthoDB" id="53578at2"/>
<feature type="region of interest" description="Disordered" evidence="4">
    <location>
        <begin position="26"/>
        <end position="45"/>
    </location>
</feature>
<keyword evidence="7" id="KW-0326">Glycosidase</keyword>
<dbReference type="Gene3D" id="3.20.20.80">
    <property type="entry name" value="Glycosidases"/>
    <property type="match status" value="1"/>
</dbReference>
<evidence type="ECO:0000256" key="5">
    <source>
        <dbReference type="SAM" id="SignalP"/>
    </source>
</evidence>
<dbReference type="InterPro" id="IPR008969">
    <property type="entry name" value="CarboxyPept-like_regulatory"/>
</dbReference>
<evidence type="ECO:0000256" key="4">
    <source>
        <dbReference type="SAM" id="MobiDB-lite"/>
    </source>
</evidence>
<dbReference type="GO" id="GO:0046872">
    <property type="term" value="F:metal ion binding"/>
    <property type="evidence" value="ECO:0007669"/>
    <property type="project" value="UniProtKB-KW"/>
</dbReference>
<dbReference type="PANTHER" id="PTHR10357">
    <property type="entry name" value="ALPHA-AMYLASE FAMILY MEMBER"/>
    <property type="match status" value="1"/>
</dbReference>
<comment type="caution">
    <text evidence="7">The sequence shown here is derived from an EMBL/GenBank/DDBJ whole genome shotgun (WGS) entry which is preliminary data.</text>
</comment>
<dbReference type="SMART" id="SM00642">
    <property type="entry name" value="Aamy"/>
    <property type="match status" value="1"/>
</dbReference>
<dbReference type="Pfam" id="PF00041">
    <property type="entry name" value="fn3"/>
    <property type="match status" value="1"/>
</dbReference>
<dbReference type="SUPFAM" id="SSF49464">
    <property type="entry name" value="Carboxypeptidase regulatory domain-like"/>
    <property type="match status" value="1"/>
</dbReference>
<dbReference type="SUPFAM" id="SSF51445">
    <property type="entry name" value="(Trans)glycosidases"/>
    <property type="match status" value="1"/>
</dbReference>
<dbReference type="InterPro" id="IPR036116">
    <property type="entry name" value="FN3_sf"/>
</dbReference>
<feature type="chain" id="PRO_5016436912" evidence="5">
    <location>
        <begin position="32"/>
        <end position="1036"/>
    </location>
</feature>
<evidence type="ECO:0000256" key="2">
    <source>
        <dbReference type="ARBA" id="ARBA00022723"/>
    </source>
</evidence>
<evidence type="ECO:0000313" key="8">
    <source>
        <dbReference type="Proteomes" id="UP000248326"/>
    </source>
</evidence>
<feature type="signal peptide" evidence="5">
    <location>
        <begin position="1"/>
        <end position="31"/>
    </location>
</feature>
<dbReference type="InterPro" id="IPR013783">
    <property type="entry name" value="Ig-like_fold"/>
</dbReference>
<dbReference type="Gene3D" id="2.60.40.10">
    <property type="entry name" value="Immunoglobulins"/>
    <property type="match status" value="1"/>
</dbReference>
<keyword evidence="3 5" id="KW-0732">Signal</keyword>
<feature type="region of interest" description="Disordered" evidence="4">
    <location>
        <begin position="70"/>
        <end position="89"/>
    </location>
</feature>
<dbReference type="CDD" id="cd00063">
    <property type="entry name" value="FN3"/>
    <property type="match status" value="1"/>
</dbReference>
<dbReference type="PROSITE" id="PS51257">
    <property type="entry name" value="PROKAR_LIPOPROTEIN"/>
    <property type="match status" value="1"/>
</dbReference>
<accession>A0A318S8F3</accession>
<feature type="domain" description="Fibronectin type-III" evidence="6">
    <location>
        <begin position="559"/>
        <end position="653"/>
    </location>
</feature>
<dbReference type="GO" id="GO:0005975">
    <property type="term" value="P:carbohydrate metabolic process"/>
    <property type="evidence" value="ECO:0007669"/>
    <property type="project" value="InterPro"/>
</dbReference>
<keyword evidence="8" id="KW-1185">Reference proteome</keyword>
<dbReference type="PANTHER" id="PTHR10357:SF215">
    <property type="entry name" value="ALPHA-AMYLASE 1"/>
    <property type="match status" value="1"/>
</dbReference>
<dbReference type="PROSITE" id="PS50853">
    <property type="entry name" value="FN3"/>
    <property type="match status" value="1"/>
</dbReference>
<evidence type="ECO:0000259" key="6">
    <source>
        <dbReference type="PROSITE" id="PS50853"/>
    </source>
</evidence>
<dbReference type="SMART" id="SM00060">
    <property type="entry name" value="FN3"/>
    <property type="match status" value="1"/>
</dbReference>
<evidence type="ECO:0000256" key="3">
    <source>
        <dbReference type="ARBA" id="ARBA00022729"/>
    </source>
</evidence>
<dbReference type="SUPFAM" id="SSF49265">
    <property type="entry name" value="Fibronectin type III"/>
    <property type="match status" value="1"/>
</dbReference>
<dbReference type="RefSeq" id="WP_110886519.1">
    <property type="nucleotide sequence ID" value="NZ_QJSX01000006.1"/>
</dbReference>
<dbReference type="GO" id="GO:0016798">
    <property type="term" value="F:hydrolase activity, acting on glycosyl bonds"/>
    <property type="evidence" value="ECO:0007669"/>
    <property type="project" value="UniProtKB-KW"/>
</dbReference>
<dbReference type="AlphaFoldDB" id="A0A318S8F3"/>
<keyword evidence="2" id="KW-0479">Metal-binding</keyword>
<dbReference type="Proteomes" id="UP000248326">
    <property type="component" value="Unassembled WGS sequence"/>
</dbReference>
<name>A0A318S8F3_9DEIO</name>
<evidence type="ECO:0000256" key="1">
    <source>
        <dbReference type="ARBA" id="ARBA00001913"/>
    </source>
</evidence>
<organism evidence="7 8">
    <name type="scientific">Deinococcus yavapaiensis KR-236</name>
    <dbReference type="NCBI Taxonomy" id="694435"/>
    <lineage>
        <taxon>Bacteria</taxon>
        <taxon>Thermotogati</taxon>
        <taxon>Deinococcota</taxon>
        <taxon>Deinococci</taxon>
        <taxon>Deinococcales</taxon>
        <taxon>Deinococcaceae</taxon>
        <taxon>Deinococcus</taxon>
    </lineage>
</organism>
<sequence>MKTLPPRRAGAAILLSLSLASCGLVPTPASTDDPPTPQALRAPSSRTTLLDSWRNEIIYFAVTDRFSNGNPFNDNGGNRDAGDRADPSNPLAWQGGDLAGLTQKIEEGYFRKLGFTAIWITPVTLQVPSVPVGDGPNQGKISAGYHGYWADDFFKIDPHLGTMQDLKRFVQTAKRNNLKVIQDIVVNHAGYGTTLAVEHPEWFHTNAECNASPNKDQDCALAGLPDFKQDLPQVRDYLNRFVSYWIRETGIDALRMDTMKHVADSYWPQFFAPGGPGDAQRIWTVGEIYNGDPAFLARYMNEFGAPSVFDFPLYFNIKDHLSSANGNLDAIAGVFSRDIVYNDARRLTTFVDNHDVKRFVNEVTDRGGSTVEARERLDLALSLIYTSRGIPSVYYGTEIAMPGGGDPYNFPIGQTNREPMNFSAVDASPIARRLSALAAARQKYRVLRDGTQQELWRPNGGAPILAYRRIASNANDSLADPPVVFAMNNSNMSIDLASLPGGGIPLLGTFAGGPLTEITGRASNLRVQNGKLVGTVPARTLLAVSGLTGLGGLGLIDRSLPNPTGLTARAGDAAVRLSWTPASASNVVGYRVYQRRIGASAYTQLNFAPLDRGTSNFLVRGLTNGAAYEFKVVTVGSDGSESSGATTTATPSDTLTASVTFTVDARTQGNGSVQLRRFDAGGEQRIALNPVAGQPGIWTKTIDLPLFREIKFKFGNDASGAKNSGYEGPGQPDRSLIVGVGAENYSGVYDFITEPVPNATITGRVTSGDTNVVNALIEASSNPNLFYARSFSDGTYFLRAPSGSQTLNVTAPGFISPAARTVTAPAVNVDFDLARDIRTKYTIDGNLADWTNPKARALSEAEGVFGPDNNFQELLADFDDNFLYLAYRYRIDGNGAIVYLDFKSGGFTTALGLNAWSRNITFTGGAGIDFFLARWNRDSGAQLWRAESTTQVTQRTTPNTLATSGSDAQQIVEIAIPWSELGGKPQAGSVNVYGAIVGGDNYGAGDIIPTVAGNVISNDTSTRAVTFGTPLNMPLN</sequence>
<comment type="cofactor">
    <cofactor evidence="1">
        <name>Ca(2+)</name>
        <dbReference type="ChEBI" id="CHEBI:29108"/>
    </cofactor>
</comment>
<dbReference type="InterPro" id="IPR006047">
    <property type="entry name" value="GH13_cat_dom"/>
</dbReference>
<dbReference type="InterPro" id="IPR003961">
    <property type="entry name" value="FN3_dom"/>
</dbReference>
<dbReference type="InterPro" id="IPR017853">
    <property type="entry name" value="GH"/>
</dbReference>
<proteinExistence type="predicted"/>
<dbReference type="SUPFAM" id="SSF49344">
    <property type="entry name" value="CBD9-like"/>
    <property type="match status" value="1"/>
</dbReference>
<evidence type="ECO:0000313" key="7">
    <source>
        <dbReference type="EMBL" id="PYE54126.1"/>
    </source>
</evidence>